<proteinExistence type="predicted"/>
<keyword evidence="3" id="KW-0804">Transcription</keyword>
<evidence type="ECO:0000259" key="4">
    <source>
        <dbReference type="PROSITE" id="PS01124"/>
    </source>
</evidence>
<evidence type="ECO:0000256" key="1">
    <source>
        <dbReference type="ARBA" id="ARBA00023015"/>
    </source>
</evidence>
<gene>
    <name evidence="5" type="ORF">FYJ58_12695</name>
</gene>
<reference evidence="5 6" key="1">
    <citation type="submission" date="2019-08" db="EMBL/GenBank/DDBJ databases">
        <title>In-depth cultivation of the pig gut microbiome towards novel bacterial diversity and tailored functional studies.</title>
        <authorList>
            <person name="Wylensek D."/>
            <person name="Hitch T.C.A."/>
            <person name="Clavel T."/>
        </authorList>
    </citation>
    <scope>NUCLEOTIDE SEQUENCE [LARGE SCALE GENOMIC DNA]</scope>
    <source>
        <strain evidence="5 6">WCA-693-APC-MOT-I</strain>
    </source>
</reference>
<name>A0A6L5Y1D0_9FIRM</name>
<dbReference type="Proteomes" id="UP000482209">
    <property type="component" value="Unassembled WGS sequence"/>
</dbReference>
<dbReference type="InterPro" id="IPR018062">
    <property type="entry name" value="HTH_AraC-typ_CS"/>
</dbReference>
<evidence type="ECO:0000256" key="3">
    <source>
        <dbReference type="ARBA" id="ARBA00023163"/>
    </source>
</evidence>
<evidence type="ECO:0000313" key="6">
    <source>
        <dbReference type="Proteomes" id="UP000482209"/>
    </source>
</evidence>
<dbReference type="PANTHER" id="PTHR47893:SF1">
    <property type="entry name" value="REGULATORY PROTEIN PCHR"/>
    <property type="match status" value="1"/>
</dbReference>
<evidence type="ECO:0000256" key="2">
    <source>
        <dbReference type="ARBA" id="ARBA00023125"/>
    </source>
</evidence>
<dbReference type="SMART" id="SM00342">
    <property type="entry name" value="HTH_ARAC"/>
    <property type="match status" value="1"/>
</dbReference>
<dbReference type="InterPro" id="IPR053142">
    <property type="entry name" value="PchR_regulatory_protein"/>
</dbReference>
<dbReference type="PANTHER" id="PTHR47893">
    <property type="entry name" value="REGULATORY PROTEIN PCHR"/>
    <property type="match status" value="1"/>
</dbReference>
<evidence type="ECO:0000313" key="5">
    <source>
        <dbReference type="EMBL" id="MSS64724.1"/>
    </source>
</evidence>
<dbReference type="InterPro" id="IPR009057">
    <property type="entry name" value="Homeodomain-like_sf"/>
</dbReference>
<organism evidence="5 6">
    <name type="scientific">Velocimicrobium porci</name>
    <dbReference type="NCBI Taxonomy" id="2606634"/>
    <lineage>
        <taxon>Bacteria</taxon>
        <taxon>Bacillati</taxon>
        <taxon>Bacillota</taxon>
        <taxon>Clostridia</taxon>
        <taxon>Lachnospirales</taxon>
        <taxon>Lachnospiraceae</taxon>
        <taxon>Velocimicrobium</taxon>
    </lineage>
</organism>
<dbReference type="GO" id="GO:0003700">
    <property type="term" value="F:DNA-binding transcription factor activity"/>
    <property type="evidence" value="ECO:0007669"/>
    <property type="project" value="InterPro"/>
</dbReference>
<keyword evidence="1" id="KW-0805">Transcription regulation</keyword>
<dbReference type="PRINTS" id="PR00032">
    <property type="entry name" value="HTHARAC"/>
</dbReference>
<dbReference type="EMBL" id="VUMT01000026">
    <property type="protein sequence ID" value="MSS64724.1"/>
    <property type="molecule type" value="Genomic_DNA"/>
</dbReference>
<keyword evidence="2" id="KW-0238">DNA-binding</keyword>
<feature type="domain" description="HTH araC/xylS-type" evidence="4">
    <location>
        <begin position="234"/>
        <end position="332"/>
    </location>
</feature>
<sequence length="341" mass="39680">MYFSNQPKEFRNIILKELGFQPTKKKNYILYENKFHPEYGFYRLYERTGFYDFGVADYTIPQGFEIQFNNSNPILRLGIVYDGITSYQLEKQPVSSFMPSTFLVFEKGICGKQLWKKGQHFYGAEITIYPAFFEELSNRFSNFSIFNYFIENQTYYYLPSDILPIVSRMIHLDQTDSLNALHLEAAVLECMGAIKETETPDGQNGFSRQINYGSVTIGKKKKLNFTEEDFKSIQKAHDILTEQFIHPPTIEALSRQLLINSQKLKAGFSYYYHMTIGEYTASLKMSLAAVLLCTTEKSVAEIAHEVGYDYSASFIKKFQKTYSCTPLKYRMREKKPPYKSQ</sequence>
<dbReference type="Pfam" id="PF12833">
    <property type="entry name" value="HTH_18"/>
    <property type="match status" value="1"/>
</dbReference>
<dbReference type="PROSITE" id="PS00041">
    <property type="entry name" value="HTH_ARAC_FAMILY_1"/>
    <property type="match status" value="1"/>
</dbReference>
<dbReference type="SUPFAM" id="SSF46689">
    <property type="entry name" value="Homeodomain-like"/>
    <property type="match status" value="1"/>
</dbReference>
<dbReference type="Gene3D" id="1.10.10.60">
    <property type="entry name" value="Homeodomain-like"/>
    <property type="match status" value="1"/>
</dbReference>
<dbReference type="AlphaFoldDB" id="A0A6L5Y1D0"/>
<dbReference type="GO" id="GO:0043565">
    <property type="term" value="F:sequence-specific DNA binding"/>
    <property type="evidence" value="ECO:0007669"/>
    <property type="project" value="InterPro"/>
</dbReference>
<comment type="caution">
    <text evidence="5">The sequence shown here is derived from an EMBL/GenBank/DDBJ whole genome shotgun (WGS) entry which is preliminary data.</text>
</comment>
<protein>
    <submittedName>
        <fullName evidence="5">Helix-turn-helix transcriptional regulator</fullName>
    </submittedName>
</protein>
<keyword evidence="6" id="KW-1185">Reference proteome</keyword>
<dbReference type="RefSeq" id="WP_154520115.1">
    <property type="nucleotide sequence ID" value="NZ_VUMT01000026.1"/>
</dbReference>
<dbReference type="InterPro" id="IPR018060">
    <property type="entry name" value="HTH_AraC"/>
</dbReference>
<dbReference type="PROSITE" id="PS01124">
    <property type="entry name" value="HTH_ARAC_FAMILY_2"/>
    <property type="match status" value="1"/>
</dbReference>
<dbReference type="InterPro" id="IPR020449">
    <property type="entry name" value="Tscrpt_reg_AraC-type_HTH"/>
</dbReference>
<accession>A0A6L5Y1D0</accession>